<feature type="compositionally biased region" description="Basic and acidic residues" evidence="1">
    <location>
        <begin position="232"/>
        <end position="248"/>
    </location>
</feature>
<organism evidence="2 3">
    <name type="scientific">Lepisosteus oculatus</name>
    <name type="common">Spotted gar</name>
    <dbReference type="NCBI Taxonomy" id="7918"/>
    <lineage>
        <taxon>Eukaryota</taxon>
        <taxon>Metazoa</taxon>
        <taxon>Chordata</taxon>
        <taxon>Craniata</taxon>
        <taxon>Vertebrata</taxon>
        <taxon>Euteleostomi</taxon>
        <taxon>Actinopterygii</taxon>
        <taxon>Neopterygii</taxon>
        <taxon>Holostei</taxon>
        <taxon>Semionotiformes</taxon>
        <taxon>Lepisosteidae</taxon>
        <taxon>Lepisosteus</taxon>
    </lineage>
</organism>
<feature type="compositionally biased region" description="Polar residues" evidence="1">
    <location>
        <begin position="632"/>
        <end position="644"/>
    </location>
</feature>
<feature type="compositionally biased region" description="Basic and acidic residues" evidence="1">
    <location>
        <begin position="414"/>
        <end position="425"/>
    </location>
</feature>
<feature type="compositionally biased region" description="Polar residues" evidence="1">
    <location>
        <begin position="460"/>
        <end position="492"/>
    </location>
</feature>
<sequence length="781" mass="85044">MGGKLSKKKKGYDVSDPKSNKKNETAEGQVEQDEVPESKTETEGQAASAEQPADTSTLDVSKETLEEKSKMEPKVEEEQAVQRQEMGQEGEAKTENGCTEPAKETAAAELQDRVAQVTMTKEKEKEKEPINEEAKTDQTQEMGQADNTKETENRAAQPTEETASESKETVPESAKKEENSEKEKESDETINQEAQESPYANGMKIEQQAPVEERDPLSPNPVLDSQCMEISPMEKSKDMPVTEEEKITPKLQETVVPVLDANLENKEASQEVGKCSGEETGKTESASPLTGVTPESSSVASEETSNAKTSLENTDIHKTEPITKASAEEEKNILPAAPKTADRSSYPKAQSELPNMQKEINTQSQETVVKSEDVILEEMASKSEAANEESHSVLSHTSVPILDPVQEPVPTAEDENKTEDGKPTEVEALSSLNENPSVKEISEEIFQQQSESTDDKESSATKNESITENAQDATPEVTNSAHFTCIDSTEAQTGAEKKSETGKSEVPDAEHKKTMCESQEVENNELNSSLHAGKDTAFAQAEPQNQDTVCAILNEQPKENTTPALKTETIPEIIISESHSNNEFPEDETLEYAIESEKAVNSHADGVSEMHEKESSTPSPAESEAVKEMTSETEIGLTTANQEVNAKDACANSNKSVQAVDTEVQNEEGKKDISTESAEQPKEKLVESAELPEQVQQNQQQNGPPEIPPAEQATEMSAKPQHEECVNSINKEEESPKEPNPRNGGELKKNLNLTDDEEASEPSSEIPDALSTAAGNEIELA</sequence>
<dbReference type="EMBL" id="AHAT01010508">
    <property type="status" value="NOT_ANNOTATED_CDS"/>
    <property type="molecule type" value="Genomic_DNA"/>
</dbReference>
<dbReference type="InParanoid" id="W5NM38"/>
<feature type="compositionally biased region" description="Low complexity" evidence="1">
    <location>
        <begin position="692"/>
        <end position="704"/>
    </location>
</feature>
<feature type="compositionally biased region" description="Basic and acidic residues" evidence="1">
    <location>
        <begin position="314"/>
        <end position="332"/>
    </location>
</feature>
<name>W5NM38_LEPOC</name>
<feature type="region of interest" description="Disordered" evidence="1">
    <location>
        <begin position="555"/>
        <end position="584"/>
    </location>
</feature>
<feature type="compositionally biased region" description="Basic and acidic residues" evidence="1">
    <location>
        <begin position="667"/>
        <end position="687"/>
    </location>
</feature>
<evidence type="ECO:0000313" key="3">
    <source>
        <dbReference type="Proteomes" id="UP000018468"/>
    </source>
</evidence>
<dbReference type="Ensembl" id="ENSLOCT00000021734.1">
    <property type="protein sequence ID" value="ENSLOCP00000021697.1"/>
    <property type="gene ID" value="ENSLOCG00000017592.1"/>
</dbReference>
<feature type="compositionally biased region" description="Basic and acidic residues" evidence="1">
    <location>
        <begin position="60"/>
        <end position="77"/>
    </location>
</feature>
<dbReference type="Bgee" id="ENSLOCG00000017592">
    <property type="expression patterns" value="Expressed in ovary and 12 other cell types or tissues"/>
</dbReference>
<feature type="compositionally biased region" description="Basic residues" evidence="1">
    <location>
        <begin position="1"/>
        <end position="10"/>
    </location>
</feature>
<dbReference type="HOGENOM" id="CLU_358605_0_0_1"/>
<feature type="compositionally biased region" description="Basic and acidic residues" evidence="1">
    <location>
        <begin position="11"/>
        <end position="25"/>
    </location>
</feature>
<evidence type="ECO:0000313" key="2">
    <source>
        <dbReference type="Ensembl" id="ENSLOCP00000021697.1"/>
    </source>
</evidence>
<feature type="compositionally biased region" description="Polar residues" evidence="1">
    <location>
        <begin position="283"/>
        <end position="313"/>
    </location>
</feature>
<evidence type="ECO:0000256" key="1">
    <source>
        <dbReference type="SAM" id="MobiDB-lite"/>
    </source>
</evidence>
<reference evidence="2" key="2">
    <citation type="submission" date="2025-08" db="UniProtKB">
        <authorList>
            <consortium name="Ensembl"/>
        </authorList>
    </citation>
    <scope>IDENTIFICATION</scope>
</reference>
<feature type="region of interest" description="Disordered" evidence="1">
    <location>
        <begin position="597"/>
        <end position="781"/>
    </location>
</feature>
<feature type="compositionally biased region" description="Basic and acidic residues" evidence="1">
    <location>
        <begin position="120"/>
        <end position="138"/>
    </location>
</feature>
<feature type="compositionally biased region" description="Basic and acidic residues" evidence="1">
    <location>
        <begin position="495"/>
        <end position="515"/>
    </location>
</feature>
<feature type="region of interest" description="Disordered" evidence="1">
    <location>
        <begin position="1"/>
        <end position="543"/>
    </location>
</feature>
<protein>
    <submittedName>
        <fullName evidence="2">E3 ubiquitin-protein ligase RBBP6-like</fullName>
    </submittedName>
</protein>
<feature type="compositionally biased region" description="Basic and acidic residues" evidence="1">
    <location>
        <begin position="164"/>
        <end position="187"/>
    </location>
</feature>
<dbReference type="Proteomes" id="UP000018468">
    <property type="component" value="Linkage group LG23"/>
</dbReference>
<dbReference type="OMA" id="CTEPAKE"/>
<dbReference type="KEGG" id="loc:102695426"/>
<keyword evidence="3" id="KW-1185">Reference proteome</keyword>
<proteinExistence type="predicted"/>
<reference evidence="3" key="1">
    <citation type="submission" date="2011-12" db="EMBL/GenBank/DDBJ databases">
        <title>The Draft Genome of Lepisosteus oculatus.</title>
        <authorList>
            <consortium name="The Broad Institute Genome Assembly &amp; Analysis Group"/>
            <consortium name="Computational R&amp;D Group"/>
            <consortium name="and Sequencing Platform"/>
            <person name="Di Palma F."/>
            <person name="Alfoldi J."/>
            <person name="Johnson J."/>
            <person name="Berlin A."/>
            <person name="Gnerre S."/>
            <person name="Jaffe D."/>
            <person name="MacCallum I."/>
            <person name="Young S."/>
            <person name="Walker B.J."/>
            <person name="Lander E.S."/>
            <person name="Lindblad-Toh K."/>
        </authorList>
    </citation>
    <scope>NUCLEOTIDE SEQUENCE [LARGE SCALE GENOMIC DNA]</scope>
</reference>
<dbReference type="GeneID" id="102695426"/>
<accession>W5NM38</accession>
<dbReference type="AlphaFoldDB" id="W5NM38"/>
<feature type="compositionally biased region" description="Low complexity" evidence="1">
    <location>
        <begin position="572"/>
        <end position="583"/>
    </location>
</feature>
<feature type="compositionally biased region" description="Polar residues" evidence="1">
    <location>
        <begin position="352"/>
        <end position="368"/>
    </location>
</feature>
<dbReference type="OrthoDB" id="8964531at2759"/>
<feature type="compositionally biased region" description="Basic and acidic residues" evidence="1">
    <location>
        <begin position="597"/>
        <end position="615"/>
    </location>
</feature>
<feature type="compositionally biased region" description="Basic and acidic residues" evidence="1">
    <location>
        <begin position="720"/>
        <end position="749"/>
    </location>
</feature>
<reference evidence="2" key="3">
    <citation type="submission" date="2025-09" db="UniProtKB">
        <authorList>
            <consortium name="Ensembl"/>
        </authorList>
    </citation>
    <scope>IDENTIFICATION</scope>
</reference>